<name>A0A1R2C0U1_9CILI</name>
<evidence type="ECO:0000256" key="4">
    <source>
        <dbReference type="RuleBase" id="RU000561"/>
    </source>
</evidence>
<dbReference type="EMBL" id="MPUH01000333">
    <property type="protein sequence ID" value="OMJ82634.1"/>
    <property type="molecule type" value="Genomic_DNA"/>
</dbReference>
<proteinExistence type="inferred from homology"/>
<keyword evidence="6" id="KW-1185">Reference proteome</keyword>
<dbReference type="Proteomes" id="UP000187209">
    <property type="component" value="Unassembled WGS sequence"/>
</dbReference>
<evidence type="ECO:0000256" key="2">
    <source>
        <dbReference type="ARBA" id="ARBA00022980"/>
    </source>
</evidence>
<keyword evidence="3 4" id="KW-0687">Ribonucleoprotein</keyword>
<dbReference type="Gene3D" id="6.10.160.10">
    <property type="match status" value="1"/>
</dbReference>
<reference evidence="5 6" key="1">
    <citation type="submission" date="2016-11" db="EMBL/GenBank/DDBJ databases">
        <title>The macronuclear genome of Stentor coeruleus: a giant cell with tiny introns.</title>
        <authorList>
            <person name="Slabodnick M."/>
            <person name="Ruby J.G."/>
            <person name="Reiff S.B."/>
            <person name="Swart E.C."/>
            <person name="Gosai S."/>
            <person name="Prabakaran S."/>
            <person name="Witkowska E."/>
            <person name="Larue G.E."/>
            <person name="Fisher S."/>
            <person name="Freeman R.M."/>
            <person name="Gunawardena J."/>
            <person name="Chu W."/>
            <person name="Stover N.A."/>
            <person name="Gregory B.D."/>
            <person name="Nowacki M."/>
            <person name="Derisi J."/>
            <person name="Roy S.W."/>
            <person name="Marshall W.F."/>
            <person name="Sood P."/>
        </authorList>
    </citation>
    <scope>NUCLEOTIDE SEQUENCE [LARGE SCALE GENOMIC DNA]</scope>
    <source>
        <strain evidence="5">WM001</strain>
    </source>
</reference>
<dbReference type="SUPFAM" id="SSF74731">
    <property type="entry name" value="Ribosomal protein L20"/>
    <property type="match status" value="1"/>
</dbReference>
<dbReference type="AlphaFoldDB" id="A0A1R2C0U1"/>
<comment type="similarity">
    <text evidence="1 4">Belongs to the bacterial ribosomal protein bL20 family.</text>
</comment>
<protein>
    <recommendedName>
        <fullName evidence="7">50S ribosomal protein L20</fullName>
    </recommendedName>
</protein>
<dbReference type="InterPro" id="IPR035566">
    <property type="entry name" value="Ribosomal_protein_bL20_C"/>
</dbReference>
<dbReference type="FunFam" id="1.10.1900.20:FF:000001">
    <property type="entry name" value="50S ribosomal protein L20"/>
    <property type="match status" value="1"/>
</dbReference>
<evidence type="ECO:0000256" key="3">
    <source>
        <dbReference type="ARBA" id="ARBA00023274"/>
    </source>
</evidence>
<dbReference type="Pfam" id="PF00453">
    <property type="entry name" value="Ribosomal_L20"/>
    <property type="match status" value="1"/>
</dbReference>
<dbReference type="PANTHER" id="PTHR10986">
    <property type="entry name" value="39S RIBOSOMAL PROTEIN L20"/>
    <property type="match status" value="1"/>
</dbReference>
<dbReference type="GO" id="GO:0006412">
    <property type="term" value="P:translation"/>
    <property type="evidence" value="ECO:0007669"/>
    <property type="project" value="InterPro"/>
</dbReference>
<dbReference type="GO" id="GO:0003735">
    <property type="term" value="F:structural constituent of ribosome"/>
    <property type="evidence" value="ECO:0007669"/>
    <property type="project" value="InterPro"/>
</dbReference>
<gene>
    <name evidence="5" type="ORF">SteCoe_16615</name>
</gene>
<dbReference type="Gene3D" id="1.10.1900.20">
    <property type="entry name" value="Ribosomal protein L20"/>
    <property type="match status" value="1"/>
</dbReference>
<dbReference type="PRINTS" id="PR00062">
    <property type="entry name" value="RIBOSOMALL20"/>
</dbReference>
<dbReference type="OrthoDB" id="10251781at2759"/>
<organism evidence="5 6">
    <name type="scientific">Stentor coeruleus</name>
    <dbReference type="NCBI Taxonomy" id="5963"/>
    <lineage>
        <taxon>Eukaryota</taxon>
        <taxon>Sar</taxon>
        <taxon>Alveolata</taxon>
        <taxon>Ciliophora</taxon>
        <taxon>Postciliodesmatophora</taxon>
        <taxon>Heterotrichea</taxon>
        <taxon>Heterotrichida</taxon>
        <taxon>Stentoridae</taxon>
        <taxon>Stentor</taxon>
    </lineage>
</organism>
<keyword evidence="2 4" id="KW-0689">Ribosomal protein</keyword>
<comment type="caution">
    <text evidence="5">The sequence shown here is derived from an EMBL/GenBank/DDBJ whole genome shotgun (WGS) entry which is preliminary data.</text>
</comment>
<evidence type="ECO:0000313" key="6">
    <source>
        <dbReference type="Proteomes" id="UP000187209"/>
    </source>
</evidence>
<dbReference type="NCBIfam" id="TIGR01032">
    <property type="entry name" value="rplT_bact"/>
    <property type="match status" value="1"/>
</dbReference>
<accession>A0A1R2C0U1</accession>
<dbReference type="GO" id="GO:0019843">
    <property type="term" value="F:rRNA binding"/>
    <property type="evidence" value="ECO:0007669"/>
    <property type="project" value="InterPro"/>
</dbReference>
<sequence length="196" mass="22913">MTSFSYKKIFKLAKGFYGKGKNCISVAAPRVDRALQAAYKERKLKKRLMRRSWIISINSAVREHNMPYSRFIYGLNHSNIEIDRKILSELCKNEPYSFKAVVDEIKLQTGLSAEDRPRDLESFNKGVDLGLIVLPGMPKPSLEENTSRPIEKEFKWREDFIPKYSKPIRPSQEAMDKMKKNGVWESDWDDDEFWAK</sequence>
<dbReference type="GO" id="GO:1990904">
    <property type="term" value="C:ribonucleoprotein complex"/>
    <property type="evidence" value="ECO:0007669"/>
    <property type="project" value="UniProtKB-KW"/>
</dbReference>
<dbReference type="GO" id="GO:0005840">
    <property type="term" value="C:ribosome"/>
    <property type="evidence" value="ECO:0007669"/>
    <property type="project" value="UniProtKB-KW"/>
</dbReference>
<dbReference type="InterPro" id="IPR005813">
    <property type="entry name" value="Ribosomal_bL20"/>
</dbReference>
<evidence type="ECO:0008006" key="7">
    <source>
        <dbReference type="Google" id="ProtNLM"/>
    </source>
</evidence>
<dbReference type="CDD" id="cd07026">
    <property type="entry name" value="Ribosomal_L20"/>
    <property type="match status" value="1"/>
</dbReference>
<evidence type="ECO:0000313" key="5">
    <source>
        <dbReference type="EMBL" id="OMJ82634.1"/>
    </source>
</evidence>
<evidence type="ECO:0000256" key="1">
    <source>
        <dbReference type="ARBA" id="ARBA00007698"/>
    </source>
</evidence>